<keyword evidence="1" id="KW-0812">Transmembrane</keyword>
<keyword evidence="3" id="KW-1185">Reference proteome</keyword>
<name>A0ABW2GEH9_9ACTN</name>
<dbReference type="RefSeq" id="WP_386413820.1">
    <property type="nucleotide sequence ID" value="NZ_JBHSZO010000012.1"/>
</dbReference>
<feature type="transmembrane region" description="Helical" evidence="1">
    <location>
        <begin position="82"/>
        <end position="99"/>
    </location>
</feature>
<proteinExistence type="predicted"/>
<evidence type="ECO:0000313" key="2">
    <source>
        <dbReference type="EMBL" id="MFC7218464.1"/>
    </source>
</evidence>
<accession>A0ABW2GEH9</accession>
<dbReference type="Proteomes" id="UP001596413">
    <property type="component" value="Unassembled WGS sequence"/>
</dbReference>
<keyword evidence="1" id="KW-0472">Membrane</keyword>
<protein>
    <submittedName>
        <fullName evidence="2">DUF3618 domain-containing protein</fullName>
    </submittedName>
</protein>
<sequence>MSNRTPAQIEADIVRRRQALSLTLDELAMRVSPQAIAGDVRARARSAVDEAAGRFFEAAHSVTSGVRSQLVGKDGSPRLERIVPVAAVALGVIGLLAVGSRRPRKGRRRG</sequence>
<organism evidence="2 3">
    <name type="scientific">Streptomyces polyrhachis</name>
    <dbReference type="NCBI Taxonomy" id="1282885"/>
    <lineage>
        <taxon>Bacteria</taxon>
        <taxon>Bacillati</taxon>
        <taxon>Actinomycetota</taxon>
        <taxon>Actinomycetes</taxon>
        <taxon>Kitasatosporales</taxon>
        <taxon>Streptomycetaceae</taxon>
        <taxon>Streptomyces</taxon>
    </lineage>
</organism>
<dbReference type="InterPro" id="IPR022062">
    <property type="entry name" value="DUF3618"/>
</dbReference>
<gene>
    <name evidence="2" type="ORF">ACFQLX_09840</name>
</gene>
<reference evidence="3" key="1">
    <citation type="journal article" date="2019" name="Int. J. Syst. Evol. Microbiol.">
        <title>The Global Catalogue of Microorganisms (GCM) 10K type strain sequencing project: providing services to taxonomists for standard genome sequencing and annotation.</title>
        <authorList>
            <consortium name="The Broad Institute Genomics Platform"/>
            <consortium name="The Broad Institute Genome Sequencing Center for Infectious Disease"/>
            <person name="Wu L."/>
            <person name="Ma J."/>
        </authorList>
    </citation>
    <scope>NUCLEOTIDE SEQUENCE [LARGE SCALE GENOMIC DNA]</scope>
    <source>
        <strain evidence="3">CGMCC 1.13681</strain>
    </source>
</reference>
<dbReference type="Pfam" id="PF12277">
    <property type="entry name" value="DUF3618"/>
    <property type="match status" value="1"/>
</dbReference>
<evidence type="ECO:0000256" key="1">
    <source>
        <dbReference type="SAM" id="Phobius"/>
    </source>
</evidence>
<evidence type="ECO:0000313" key="3">
    <source>
        <dbReference type="Proteomes" id="UP001596413"/>
    </source>
</evidence>
<comment type="caution">
    <text evidence="2">The sequence shown here is derived from an EMBL/GenBank/DDBJ whole genome shotgun (WGS) entry which is preliminary data.</text>
</comment>
<keyword evidence="1" id="KW-1133">Transmembrane helix</keyword>
<dbReference type="EMBL" id="JBHSZO010000012">
    <property type="protein sequence ID" value="MFC7218464.1"/>
    <property type="molecule type" value="Genomic_DNA"/>
</dbReference>